<evidence type="ECO:0000259" key="1">
    <source>
        <dbReference type="Pfam" id="PF14341"/>
    </source>
</evidence>
<dbReference type="InterPro" id="IPR025746">
    <property type="entry name" value="PilX_N_dom"/>
</dbReference>
<dbReference type="AlphaFoldDB" id="B8CSB5"/>
<sequence length="138" mass="14338">MLFFSIIILLIMTVIGVALAVNSTQSIRMAGAGSERIEAMANAHGAQDRLINSNEGTTFASLPANPADIADSEFTVTSSLTVLSDDGACIRTSQATQPDMIGCVTIEISSQATFGRNNMGQLTVVSGIEQEILGATGN</sequence>
<dbReference type="eggNOG" id="COG4726">
    <property type="taxonomic scope" value="Bacteria"/>
</dbReference>
<dbReference type="Proteomes" id="UP000000753">
    <property type="component" value="Chromosome"/>
</dbReference>
<evidence type="ECO:0000313" key="2">
    <source>
        <dbReference type="EMBL" id="ACJ30405.1"/>
    </source>
</evidence>
<name>B8CSB5_SHEPW</name>
<keyword evidence="3" id="KW-1185">Reference proteome</keyword>
<protein>
    <submittedName>
        <fullName evidence="2">Type IV pilus assembly protein PilX</fullName>
    </submittedName>
</protein>
<accession>B8CSB5</accession>
<feature type="domain" description="Type 4 fimbrial biogenesis protein PilX N-terminal" evidence="1">
    <location>
        <begin position="2"/>
        <end position="41"/>
    </location>
</feature>
<gene>
    <name evidence="2" type="ordered locus">swp_3721</name>
</gene>
<evidence type="ECO:0000313" key="3">
    <source>
        <dbReference type="Proteomes" id="UP000000753"/>
    </source>
</evidence>
<dbReference type="Pfam" id="PF14341">
    <property type="entry name" value="PilX_N"/>
    <property type="match status" value="1"/>
</dbReference>
<proteinExistence type="predicted"/>
<reference evidence="2 3" key="1">
    <citation type="journal article" date="2008" name="PLoS ONE">
        <title>Environmental adaptation: genomic analysis of the piezotolerant and psychrotolerant deep-sea iron reducing bacterium Shewanella piezotolerans WP3.</title>
        <authorList>
            <person name="Wang F."/>
            <person name="Wang J."/>
            <person name="Jian H."/>
            <person name="Zhang B."/>
            <person name="Li S."/>
            <person name="Wang F."/>
            <person name="Zeng X."/>
            <person name="Gao L."/>
            <person name="Bartlett D.H."/>
            <person name="Yu J."/>
            <person name="Hu S."/>
            <person name="Xiao X."/>
        </authorList>
    </citation>
    <scope>NUCLEOTIDE SEQUENCE [LARGE SCALE GENOMIC DNA]</scope>
    <source>
        <strain evidence="3">WP3 / JCM 13877</strain>
    </source>
</reference>
<dbReference type="KEGG" id="swp:swp_3721"/>
<dbReference type="EMBL" id="CP000472">
    <property type="protein sequence ID" value="ACJ30405.1"/>
    <property type="molecule type" value="Genomic_DNA"/>
</dbReference>
<organism evidence="2 3">
    <name type="scientific">Shewanella piezotolerans (strain WP3 / JCM 13877)</name>
    <dbReference type="NCBI Taxonomy" id="225849"/>
    <lineage>
        <taxon>Bacteria</taxon>
        <taxon>Pseudomonadati</taxon>
        <taxon>Pseudomonadota</taxon>
        <taxon>Gammaproteobacteria</taxon>
        <taxon>Alteromonadales</taxon>
        <taxon>Shewanellaceae</taxon>
        <taxon>Shewanella</taxon>
    </lineage>
</organism>
<dbReference type="STRING" id="225849.swp_3721"/>
<dbReference type="HOGENOM" id="CLU_149130_0_0_6"/>